<dbReference type="Proteomes" id="UP000186607">
    <property type="component" value="Unassembled WGS sequence"/>
</dbReference>
<proteinExistence type="predicted"/>
<reference evidence="2 3" key="1">
    <citation type="submission" date="2017-01" db="EMBL/GenBank/DDBJ databases">
        <title>Genome Analysis of Deinococcus marmoris KOPRI26562.</title>
        <authorList>
            <person name="Kim J.H."/>
            <person name="Oh H.-M."/>
        </authorList>
    </citation>
    <scope>NUCLEOTIDE SEQUENCE [LARGE SCALE GENOMIC DNA]</scope>
    <source>
        <strain evidence="2 3">KOPRI26562</strain>
    </source>
</reference>
<dbReference type="STRING" id="249408.BOO71_0003565"/>
<dbReference type="RefSeq" id="WP_075831077.1">
    <property type="nucleotide sequence ID" value="NZ_MSTI01000040.1"/>
</dbReference>
<dbReference type="OrthoDB" id="9935336at2"/>
<evidence type="ECO:0000256" key="1">
    <source>
        <dbReference type="SAM" id="MobiDB-lite"/>
    </source>
</evidence>
<feature type="region of interest" description="Disordered" evidence="1">
    <location>
        <begin position="47"/>
        <end position="73"/>
    </location>
</feature>
<organism evidence="2 3">
    <name type="scientific">Deinococcus marmoris</name>
    <dbReference type="NCBI Taxonomy" id="249408"/>
    <lineage>
        <taxon>Bacteria</taxon>
        <taxon>Thermotogati</taxon>
        <taxon>Deinococcota</taxon>
        <taxon>Deinococci</taxon>
        <taxon>Deinococcales</taxon>
        <taxon>Deinococcaceae</taxon>
        <taxon>Deinococcus</taxon>
    </lineage>
</organism>
<evidence type="ECO:0000313" key="2">
    <source>
        <dbReference type="EMBL" id="OLV19163.1"/>
    </source>
</evidence>
<dbReference type="EMBL" id="MSTI01000040">
    <property type="protein sequence ID" value="OLV19163.1"/>
    <property type="molecule type" value="Genomic_DNA"/>
</dbReference>
<comment type="caution">
    <text evidence="2">The sequence shown here is derived from an EMBL/GenBank/DDBJ whole genome shotgun (WGS) entry which is preliminary data.</text>
</comment>
<gene>
    <name evidence="2" type="ORF">BOO71_0003565</name>
</gene>
<sequence length="73" mass="8072">MNTPINTAITGYGTLTAGFNRDGWRQPLTPVTVVIPPWAIALERWVDEGGFGNDPDDTARPNQTRIPPPRKDQ</sequence>
<name>A0A1U7P1W8_9DEIO</name>
<accession>A0A1U7P1W8</accession>
<dbReference type="AlphaFoldDB" id="A0A1U7P1W8"/>
<protein>
    <submittedName>
        <fullName evidence="2">Uncharacterized protein</fullName>
    </submittedName>
</protein>
<keyword evidence="3" id="KW-1185">Reference proteome</keyword>
<evidence type="ECO:0000313" key="3">
    <source>
        <dbReference type="Proteomes" id="UP000186607"/>
    </source>
</evidence>